<dbReference type="SUPFAM" id="SSF109854">
    <property type="entry name" value="DinB/YfiT-like putative metalloenzymes"/>
    <property type="match status" value="1"/>
</dbReference>
<dbReference type="Pfam" id="PF07609">
    <property type="entry name" value="DUF1572"/>
    <property type="match status" value="1"/>
</dbReference>
<name>A0ABU5QUU5_9BACT</name>
<reference evidence="1 2" key="1">
    <citation type="submission" date="2023-12" db="EMBL/GenBank/DDBJ databases">
        <title>Novel species of the genus Arcicella isolated from rivers.</title>
        <authorList>
            <person name="Lu H."/>
        </authorList>
    </citation>
    <scope>NUCLEOTIDE SEQUENCE [LARGE SCALE GENOMIC DNA]</scope>
    <source>
        <strain evidence="1 2">LMG 21963</strain>
    </source>
</reference>
<proteinExistence type="predicted"/>
<dbReference type="Proteomes" id="UP001304671">
    <property type="component" value="Unassembled WGS sequence"/>
</dbReference>
<dbReference type="RefSeq" id="WP_323253228.1">
    <property type="nucleotide sequence ID" value="NZ_JAYFUL010000060.1"/>
</dbReference>
<dbReference type="EMBL" id="JAYFUL010000060">
    <property type="protein sequence ID" value="MEA5260579.1"/>
    <property type="molecule type" value="Genomic_DNA"/>
</dbReference>
<gene>
    <name evidence="1" type="ORF">VB264_22470</name>
</gene>
<keyword evidence="2" id="KW-1185">Reference proteome</keyword>
<dbReference type="InterPro" id="IPR034660">
    <property type="entry name" value="DinB/YfiT-like"/>
</dbReference>
<dbReference type="InterPro" id="IPR011466">
    <property type="entry name" value="DUF1572"/>
</dbReference>
<accession>A0ABU5QUU5</accession>
<organism evidence="1 2">
    <name type="scientific">Arcicella aquatica</name>
    <dbReference type="NCBI Taxonomy" id="217141"/>
    <lineage>
        <taxon>Bacteria</taxon>
        <taxon>Pseudomonadati</taxon>
        <taxon>Bacteroidota</taxon>
        <taxon>Cytophagia</taxon>
        <taxon>Cytophagales</taxon>
        <taxon>Flectobacillaceae</taxon>
        <taxon>Arcicella</taxon>
    </lineage>
</organism>
<sequence>MTEDLLKLFQRDLKVLYREIEQYPHESLLWEKVDGINNAGGNLALHLIGNLKTYIGKNLGNIAYVRNREAEFSAKNVPRSEILEAINETFDIITATLSKLSSQQLTALYPENVLGYEMTTQYFLIHLHGHLTYHLGQINYLRRFLS</sequence>
<comment type="caution">
    <text evidence="1">The sequence shown here is derived from an EMBL/GenBank/DDBJ whole genome shotgun (WGS) entry which is preliminary data.</text>
</comment>
<dbReference type="Gene3D" id="1.20.120.450">
    <property type="entry name" value="dinb family like domain"/>
    <property type="match status" value="1"/>
</dbReference>
<evidence type="ECO:0000313" key="1">
    <source>
        <dbReference type="EMBL" id="MEA5260579.1"/>
    </source>
</evidence>
<evidence type="ECO:0000313" key="2">
    <source>
        <dbReference type="Proteomes" id="UP001304671"/>
    </source>
</evidence>
<protein>
    <submittedName>
        <fullName evidence="1">DinB family protein</fullName>
    </submittedName>
</protein>